<accession>A0A2P2NI08</accession>
<name>A0A2P2NI08_RHIMU</name>
<protein>
    <submittedName>
        <fullName evidence="1">Uncharacterized protein</fullName>
    </submittedName>
</protein>
<proteinExistence type="predicted"/>
<evidence type="ECO:0000313" key="1">
    <source>
        <dbReference type="EMBL" id="MBX42132.1"/>
    </source>
</evidence>
<sequence>MEPELSRAQVSTIIFRAELEPCCFRLVSSWSQT</sequence>
<dbReference type="AlphaFoldDB" id="A0A2P2NI08"/>
<reference evidence="1" key="1">
    <citation type="submission" date="2018-02" db="EMBL/GenBank/DDBJ databases">
        <title>Rhizophora mucronata_Transcriptome.</title>
        <authorList>
            <person name="Meera S.P."/>
            <person name="Sreeshan A."/>
            <person name="Augustine A."/>
        </authorList>
    </citation>
    <scope>NUCLEOTIDE SEQUENCE</scope>
    <source>
        <tissue evidence="1">Leaf</tissue>
    </source>
</reference>
<organism evidence="1">
    <name type="scientific">Rhizophora mucronata</name>
    <name type="common">Asiatic mangrove</name>
    <dbReference type="NCBI Taxonomy" id="61149"/>
    <lineage>
        <taxon>Eukaryota</taxon>
        <taxon>Viridiplantae</taxon>
        <taxon>Streptophyta</taxon>
        <taxon>Embryophyta</taxon>
        <taxon>Tracheophyta</taxon>
        <taxon>Spermatophyta</taxon>
        <taxon>Magnoliopsida</taxon>
        <taxon>eudicotyledons</taxon>
        <taxon>Gunneridae</taxon>
        <taxon>Pentapetalae</taxon>
        <taxon>rosids</taxon>
        <taxon>fabids</taxon>
        <taxon>Malpighiales</taxon>
        <taxon>Rhizophoraceae</taxon>
        <taxon>Rhizophora</taxon>
    </lineage>
</organism>
<dbReference type="EMBL" id="GGEC01061648">
    <property type="protein sequence ID" value="MBX42132.1"/>
    <property type="molecule type" value="Transcribed_RNA"/>
</dbReference>